<keyword evidence="4" id="KW-1185">Reference proteome</keyword>
<feature type="domain" description="Transposase IS204/IS1001/IS1096/IS1165 DDE" evidence="1">
    <location>
        <begin position="153"/>
        <end position="403"/>
    </location>
</feature>
<evidence type="ECO:0000313" key="4">
    <source>
        <dbReference type="Proteomes" id="UP000198983"/>
    </source>
</evidence>
<dbReference type="AlphaFoldDB" id="A0A1H1PJQ2"/>
<dbReference type="Pfam" id="PF01610">
    <property type="entry name" value="DDE_Tnp_ISL3"/>
    <property type="match status" value="1"/>
</dbReference>
<feature type="domain" description="Transposase IS204/IS1001/IS1096/IS1165 helix-turn-helix" evidence="2">
    <location>
        <begin position="88"/>
        <end position="136"/>
    </location>
</feature>
<dbReference type="InterPro" id="IPR047951">
    <property type="entry name" value="Transpos_ISL3"/>
</dbReference>
<evidence type="ECO:0000313" key="3">
    <source>
        <dbReference type="EMBL" id="SDS11300.1"/>
    </source>
</evidence>
<reference evidence="3 4" key="1">
    <citation type="submission" date="2016-10" db="EMBL/GenBank/DDBJ databases">
        <authorList>
            <person name="de Groot N.N."/>
        </authorList>
    </citation>
    <scope>NUCLEOTIDE SEQUENCE [LARGE SCALE GENOMIC DNA]</scope>
    <source>
        <strain evidence="3 4">DSM 22024</strain>
    </source>
</reference>
<dbReference type="InterPro" id="IPR002560">
    <property type="entry name" value="Transposase_DDE"/>
</dbReference>
<dbReference type="RefSeq" id="WP_197681739.1">
    <property type="nucleotide sequence ID" value="NZ_LT629732.1"/>
</dbReference>
<dbReference type="Pfam" id="PF13542">
    <property type="entry name" value="HTH_Tnp_ISL3"/>
    <property type="match status" value="1"/>
</dbReference>
<protein>
    <submittedName>
        <fullName evidence="3">Transposase</fullName>
    </submittedName>
</protein>
<organism evidence="3 4">
    <name type="scientific">Actinopolymorpha singaporensis</name>
    <dbReference type="NCBI Taxonomy" id="117157"/>
    <lineage>
        <taxon>Bacteria</taxon>
        <taxon>Bacillati</taxon>
        <taxon>Actinomycetota</taxon>
        <taxon>Actinomycetes</taxon>
        <taxon>Propionibacteriales</taxon>
        <taxon>Actinopolymorphaceae</taxon>
        <taxon>Actinopolymorpha</taxon>
    </lineage>
</organism>
<proteinExistence type="predicted"/>
<dbReference type="EMBL" id="LT629732">
    <property type="protein sequence ID" value="SDS11300.1"/>
    <property type="molecule type" value="Genomic_DNA"/>
</dbReference>
<sequence length="422" mass="48080">MRVSTVFNRILGLPGASVCSVEFTGDGLVVGLRRRRGRRYRCPCGYSTRARYDISRRRWRHLDFGATKVWLEADIARIACPACGIRTETVPWARPNARHTRDFQDVIGWLAQRMDKTSVARLLRCSWEAVDRAVRMLVAEHLPTDRLDGLYRIGVDEISYKRGHHYLTIVCDHDTGRVVWVTKDRTRKAFTDFFTALGPDRSEQLTAITMDGSPIYMPVAEENAPQAAVCLDPFHVIKWANEALDKARQANPAIPPTPATPIKRSGPLTVAEQINAPAKAWRRLKTALRSGAENLTDERRALINALRRHNYQLFRSWTLKEQLRDLYRIPPEQARRYLKRWIIRAFRSTIPAMHQLATRLTKYFEQTVAAVELGLSNSRAEGINSKIRVIQRRGYGHPGPDSLTAMIYLCLGGITLNLPTQT</sequence>
<gene>
    <name evidence="3" type="ORF">SAMN04489717_1663</name>
</gene>
<dbReference type="InterPro" id="IPR032877">
    <property type="entry name" value="Transposase_HTH"/>
</dbReference>
<dbReference type="Proteomes" id="UP000198983">
    <property type="component" value="Chromosome I"/>
</dbReference>
<dbReference type="PANTHER" id="PTHR33498">
    <property type="entry name" value="TRANSPOSASE FOR INSERTION SEQUENCE ELEMENT IS1557"/>
    <property type="match status" value="1"/>
</dbReference>
<evidence type="ECO:0000259" key="1">
    <source>
        <dbReference type="Pfam" id="PF01610"/>
    </source>
</evidence>
<accession>A0A1H1PJQ2</accession>
<dbReference type="STRING" id="117157.SAMN04489717_1663"/>
<dbReference type="PANTHER" id="PTHR33498:SF1">
    <property type="entry name" value="TRANSPOSASE FOR INSERTION SEQUENCE ELEMENT IS1557"/>
    <property type="match status" value="1"/>
</dbReference>
<dbReference type="NCBIfam" id="NF033550">
    <property type="entry name" value="transpos_ISL3"/>
    <property type="match status" value="1"/>
</dbReference>
<name>A0A1H1PJQ2_9ACTN</name>
<evidence type="ECO:0000259" key="2">
    <source>
        <dbReference type="Pfam" id="PF13542"/>
    </source>
</evidence>